<dbReference type="KEGG" id="oaa:100073880"/>
<dbReference type="PANTHER" id="PTHR16057:SF1">
    <property type="entry name" value="PROTEIN LINES HOMOLOG 1"/>
    <property type="match status" value="1"/>
</dbReference>
<dbReference type="FunCoup" id="F7D7R8">
    <property type="interactions" value="877"/>
</dbReference>
<dbReference type="GO" id="GO:0050890">
    <property type="term" value="P:cognition"/>
    <property type="evidence" value="ECO:0007669"/>
    <property type="project" value="Ensembl"/>
</dbReference>
<dbReference type="OMA" id="FYRIVKC"/>
<dbReference type="GeneID" id="100073880"/>
<dbReference type="eggNOG" id="ENOG502QT6F">
    <property type="taxonomic scope" value="Eukaryota"/>
</dbReference>
<dbReference type="InterPro" id="IPR024875">
    <property type="entry name" value="Protein_Lines"/>
</dbReference>
<feature type="domain" description="Protein Lines N-terminal" evidence="1">
    <location>
        <begin position="193"/>
        <end position="541"/>
    </location>
</feature>
<dbReference type="AlphaFoldDB" id="F7D7R8"/>
<reference evidence="3" key="2">
    <citation type="submission" date="2025-08" db="UniProtKB">
        <authorList>
            <consortium name="Ensembl"/>
        </authorList>
    </citation>
    <scope>IDENTIFICATION</scope>
    <source>
        <strain evidence="3">Glennie</strain>
    </source>
</reference>
<dbReference type="InParanoid" id="F7D7R8"/>
<dbReference type="RefSeq" id="XP_028922617.1">
    <property type="nucleotide sequence ID" value="XM_029066784.2"/>
</dbReference>
<dbReference type="InterPro" id="IPR032794">
    <property type="entry name" value="LINES_N"/>
</dbReference>
<name>F7D7R8_ORNAN</name>
<dbReference type="HOGENOM" id="CLU_026992_0_0_1"/>
<dbReference type="InterPro" id="IPR029415">
    <property type="entry name" value="Lines_C"/>
</dbReference>
<dbReference type="RefSeq" id="XP_039768237.1">
    <property type="nucleotide sequence ID" value="XM_039912303.1"/>
</dbReference>
<accession>F7D7R8</accession>
<proteinExistence type="predicted"/>
<reference evidence="3" key="3">
    <citation type="submission" date="2025-09" db="UniProtKB">
        <authorList>
            <consortium name="Ensembl"/>
        </authorList>
    </citation>
    <scope>IDENTIFICATION</scope>
    <source>
        <strain evidence="3">Glennie</strain>
    </source>
</reference>
<evidence type="ECO:0000259" key="2">
    <source>
        <dbReference type="Pfam" id="PF14695"/>
    </source>
</evidence>
<dbReference type="Ensembl" id="ENSOANT00000017430.3">
    <property type="protein sequence ID" value="ENSOANP00000017427.2"/>
    <property type="gene ID" value="ENSOANG00000011000.3"/>
</dbReference>
<sequence>MEARYQALQQLYREVLVGAPLNSSSHDYVFYLNPPLSAEDLCSSHQQNWSCAPEELIWSHPKSILDITPAASVNENVTPQRCNPREITLLQFTLIKMMIKKILNPETELSVKKKYIQIIETLLKPTEIDHKLIGLFGSSDKLLSHMAANCLASLLFFQLREKTNLNDTWLIYCVKTLSQYPKSDQVANCLWSLTAVIKEVLKDTCLNKAEILKQLLIPFDPIFEEFYSSVLSEHFENKQDTWLNRLLSFMDLLEVLVASRIHLKLHSTCQRILFCQPSYTLNIITRPIHNVVKRKVIVFLKKSLLQKVGEDLIKILPSKPFEQDPHLDMDMLALANAILQAVTVGWLKQLPFIGKPSHFGGSEDGTESNSPVGPDQGILRASSLAVLKSLELKIQNCSSAKEMKVDLQRFTSELLTFLKDHRQPSPQFSFHPCEWVSRVFIEQDDDMLEAAKALLSIYLKFTRLWREDPIELIQEREIWNLQTHENGYNPHCIFLFLLKNIGFDATVLLDFLISSETCFLEYFVKYLKLLQEDWAHFLIICKSFDAADSDGGLRDCTFITSLMQEGSSNQTELHLHVAFPVVKDCSLLSSASVSCPSGAIREQSGGQTTMPRQSDLLTLADNSSSPEILQSLVDYGSSEESDGESQIKDSLTNIKQTPLSHEGSTKIRETVWLNIDKNQNSLEPKAGYLDPKDCKTSSFSGCKAAPSRFAYEVGMCLKAVKCLETLQKAIYRLQQRHLFPYNPTALLKLLKGIEVKTKTLNTF</sequence>
<evidence type="ECO:0000313" key="4">
    <source>
        <dbReference type="Proteomes" id="UP000002279"/>
    </source>
</evidence>
<keyword evidence="4" id="KW-1185">Reference proteome</keyword>
<feature type="domain" description="Protein Lines C-terminal" evidence="2">
    <location>
        <begin position="719"/>
        <end position="754"/>
    </location>
</feature>
<dbReference type="RefSeq" id="XP_028922616.1">
    <property type="nucleotide sequence ID" value="XM_029066783.2"/>
</dbReference>
<protein>
    <submittedName>
        <fullName evidence="3">Lines homolog 1</fullName>
    </submittedName>
</protein>
<reference evidence="3 4" key="1">
    <citation type="journal article" date="2008" name="Nature">
        <title>Genome analysis of the platypus reveals unique signatures of evolution.</title>
        <authorList>
            <person name="Warren W.C."/>
            <person name="Hillier L.W."/>
            <person name="Marshall Graves J.A."/>
            <person name="Birney E."/>
            <person name="Ponting C.P."/>
            <person name="Grutzner F."/>
            <person name="Belov K."/>
            <person name="Miller W."/>
            <person name="Clarke L."/>
            <person name="Chinwalla A.T."/>
            <person name="Yang S.P."/>
            <person name="Heger A."/>
            <person name="Locke D.P."/>
            <person name="Miethke P."/>
            <person name="Waters P.D."/>
            <person name="Veyrunes F."/>
            <person name="Fulton L."/>
            <person name="Fulton B."/>
            <person name="Graves T."/>
            <person name="Wallis J."/>
            <person name="Puente X.S."/>
            <person name="Lopez-Otin C."/>
            <person name="Ordonez G.R."/>
            <person name="Eichler E.E."/>
            <person name="Chen L."/>
            <person name="Cheng Z."/>
            <person name="Deakin J.E."/>
            <person name="Alsop A."/>
            <person name="Thompson K."/>
            <person name="Kirby P."/>
            <person name="Papenfuss A.T."/>
            <person name="Wakefield M.J."/>
            <person name="Olender T."/>
            <person name="Lancet D."/>
            <person name="Huttley G.A."/>
            <person name="Smit A.F."/>
            <person name="Pask A."/>
            <person name="Temple-Smith P."/>
            <person name="Batzer M.A."/>
            <person name="Walker J.A."/>
            <person name="Konkel M.K."/>
            <person name="Harris R.S."/>
            <person name="Whittington C.M."/>
            <person name="Wong E.S."/>
            <person name="Gemmell N.J."/>
            <person name="Buschiazzo E."/>
            <person name="Vargas Jentzsch I.M."/>
            <person name="Merkel A."/>
            <person name="Schmitz J."/>
            <person name="Zemann A."/>
            <person name="Churakov G."/>
            <person name="Kriegs J.O."/>
            <person name="Brosius J."/>
            <person name="Murchison E.P."/>
            <person name="Sachidanandam R."/>
            <person name="Smith C."/>
            <person name="Hannon G.J."/>
            <person name="Tsend-Ayush E."/>
            <person name="McMillan D."/>
            <person name="Attenborough R."/>
            <person name="Rens W."/>
            <person name="Ferguson-Smith M."/>
            <person name="Lefevre C.M."/>
            <person name="Sharp J.A."/>
            <person name="Nicholas K.R."/>
            <person name="Ray D.A."/>
            <person name="Kube M."/>
            <person name="Reinhardt R."/>
            <person name="Pringle T.H."/>
            <person name="Taylor J."/>
            <person name="Jones R.C."/>
            <person name="Nixon B."/>
            <person name="Dacheux J.L."/>
            <person name="Niwa H."/>
            <person name="Sekita Y."/>
            <person name="Huang X."/>
            <person name="Stark A."/>
            <person name="Kheradpour P."/>
            <person name="Kellis M."/>
            <person name="Flicek P."/>
            <person name="Chen Y."/>
            <person name="Webber C."/>
            <person name="Hardison R."/>
            <person name="Nelson J."/>
            <person name="Hallsworth-Pepin K."/>
            <person name="Delehaunty K."/>
            <person name="Markovic C."/>
            <person name="Minx P."/>
            <person name="Feng Y."/>
            <person name="Kremitzki C."/>
            <person name="Mitreva M."/>
            <person name="Glasscock J."/>
            <person name="Wylie T."/>
            <person name="Wohldmann P."/>
            <person name="Thiru P."/>
            <person name="Nhan M.N."/>
            <person name="Pohl C.S."/>
            <person name="Smith S.M."/>
            <person name="Hou S."/>
            <person name="Nefedov M."/>
            <person name="de Jong P.J."/>
            <person name="Renfree M.B."/>
            <person name="Mardis E.R."/>
            <person name="Wilson R.K."/>
        </authorList>
    </citation>
    <scope>NUCLEOTIDE SEQUENCE [LARGE SCALE GENOMIC DNA]</scope>
    <source>
        <strain evidence="3 4">Glennie</strain>
    </source>
</reference>
<dbReference type="CTD" id="55180"/>
<dbReference type="OrthoDB" id="8251209at2759"/>
<dbReference type="PANTHER" id="PTHR16057">
    <property type="entry name" value="WINS1, 2 PROTEIN"/>
    <property type="match status" value="1"/>
</dbReference>
<evidence type="ECO:0000313" key="3">
    <source>
        <dbReference type="Ensembl" id="ENSOANP00000017427.2"/>
    </source>
</evidence>
<organism evidence="3 4">
    <name type="scientific">Ornithorhynchus anatinus</name>
    <name type="common">Duckbill platypus</name>
    <dbReference type="NCBI Taxonomy" id="9258"/>
    <lineage>
        <taxon>Eukaryota</taxon>
        <taxon>Metazoa</taxon>
        <taxon>Chordata</taxon>
        <taxon>Craniata</taxon>
        <taxon>Vertebrata</taxon>
        <taxon>Euteleostomi</taxon>
        <taxon>Mammalia</taxon>
        <taxon>Monotremata</taxon>
        <taxon>Ornithorhynchidae</taxon>
        <taxon>Ornithorhynchus</taxon>
    </lineage>
</organism>
<dbReference type="Proteomes" id="UP000002279">
    <property type="component" value="Chromosome 5"/>
</dbReference>
<dbReference type="Pfam" id="PF14695">
    <property type="entry name" value="LINES_C"/>
    <property type="match status" value="1"/>
</dbReference>
<dbReference type="GeneTree" id="ENSGT00390000001790"/>
<dbReference type="Bgee" id="ENSOANG00000011000">
    <property type="expression patterns" value="Expressed in fibroblast and 8 other cell types or tissues"/>
</dbReference>
<evidence type="ECO:0000259" key="1">
    <source>
        <dbReference type="Pfam" id="PF14694"/>
    </source>
</evidence>
<gene>
    <name evidence="3" type="primary">LINS1</name>
</gene>
<dbReference type="Pfam" id="PF14694">
    <property type="entry name" value="LINES_N"/>
    <property type="match status" value="1"/>
</dbReference>